<keyword evidence="2" id="KW-1185">Reference proteome</keyword>
<sequence>MEGLFPINDPTNVPKVLDMARDGYGSFVIETVLFLCVLEKLHEEWVFEIHEWHHEPFLLFSLPHFYCQTPFGHSPLVKTLLRPTSTHHCKLNSLVNLCVRFSIEGNLDQKSQRYEGVFGFSKQGVTDEYLRDFGALVMA</sequence>
<dbReference type="EMBL" id="QZWG01000003">
    <property type="protein sequence ID" value="RZC22569.1"/>
    <property type="molecule type" value="Genomic_DNA"/>
</dbReference>
<protein>
    <submittedName>
        <fullName evidence="1">Uncharacterized protein</fullName>
    </submittedName>
</protein>
<organism evidence="1 2">
    <name type="scientific">Glycine soja</name>
    <name type="common">Wild soybean</name>
    <dbReference type="NCBI Taxonomy" id="3848"/>
    <lineage>
        <taxon>Eukaryota</taxon>
        <taxon>Viridiplantae</taxon>
        <taxon>Streptophyta</taxon>
        <taxon>Embryophyta</taxon>
        <taxon>Tracheophyta</taxon>
        <taxon>Spermatophyta</taxon>
        <taxon>Magnoliopsida</taxon>
        <taxon>eudicotyledons</taxon>
        <taxon>Gunneridae</taxon>
        <taxon>Pentapetalae</taxon>
        <taxon>rosids</taxon>
        <taxon>fabids</taxon>
        <taxon>Fabales</taxon>
        <taxon>Fabaceae</taxon>
        <taxon>Papilionoideae</taxon>
        <taxon>50 kb inversion clade</taxon>
        <taxon>NPAAA clade</taxon>
        <taxon>indigoferoid/millettioid clade</taxon>
        <taxon>Phaseoleae</taxon>
        <taxon>Glycine</taxon>
        <taxon>Glycine subgen. Soja</taxon>
    </lineage>
</organism>
<reference evidence="1 2" key="1">
    <citation type="submission" date="2018-09" db="EMBL/GenBank/DDBJ databases">
        <title>A high-quality reference genome of wild soybean provides a powerful tool to mine soybean genomes.</title>
        <authorList>
            <person name="Xie M."/>
            <person name="Chung C.Y.L."/>
            <person name="Li M.-W."/>
            <person name="Wong F.-L."/>
            <person name="Chan T.-F."/>
            <person name="Lam H.-M."/>
        </authorList>
    </citation>
    <scope>NUCLEOTIDE SEQUENCE [LARGE SCALE GENOMIC DNA]</scope>
    <source>
        <strain evidence="2">cv. W05</strain>
        <tissue evidence="1">Hypocotyl of etiolated seedlings</tissue>
    </source>
</reference>
<proteinExistence type="predicted"/>
<comment type="caution">
    <text evidence="1">The sequence shown here is derived from an EMBL/GenBank/DDBJ whole genome shotgun (WGS) entry which is preliminary data.</text>
</comment>
<evidence type="ECO:0000313" key="1">
    <source>
        <dbReference type="EMBL" id="RZC22569.1"/>
    </source>
</evidence>
<name>A0A445LH88_GLYSO</name>
<evidence type="ECO:0000313" key="2">
    <source>
        <dbReference type="Proteomes" id="UP000289340"/>
    </source>
</evidence>
<dbReference type="Proteomes" id="UP000289340">
    <property type="component" value="Chromosome 3"/>
</dbReference>
<dbReference type="AlphaFoldDB" id="A0A445LH88"/>
<accession>A0A445LH88</accession>
<gene>
    <name evidence="1" type="ORF">D0Y65_008273</name>
</gene>